<feature type="transmembrane region" description="Helical" evidence="7">
    <location>
        <begin position="140"/>
        <end position="158"/>
    </location>
</feature>
<dbReference type="Pfam" id="PF00664">
    <property type="entry name" value="ABC_membrane"/>
    <property type="match status" value="1"/>
</dbReference>
<dbReference type="Gene3D" id="3.40.50.300">
    <property type="entry name" value="P-loop containing nucleotide triphosphate hydrolases"/>
    <property type="match status" value="1"/>
</dbReference>
<dbReference type="SUPFAM" id="SSF52540">
    <property type="entry name" value="P-loop containing nucleoside triphosphate hydrolases"/>
    <property type="match status" value="1"/>
</dbReference>
<keyword evidence="3" id="KW-0547">Nucleotide-binding</keyword>
<reference evidence="10 11" key="1">
    <citation type="submission" date="2014-12" db="EMBL/GenBank/DDBJ databases">
        <title>Genome sequencing of Photobacterium gaetbulicola AD005a.</title>
        <authorList>
            <person name="Adrian T.G.S."/>
            <person name="Chan K.G."/>
        </authorList>
    </citation>
    <scope>NUCLEOTIDE SEQUENCE [LARGE SCALE GENOMIC DNA]</scope>
    <source>
        <strain evidence="10 11">AD005a</strain>
    </source>
</reference>
<dbReference type="InterPro" id="IPR003593">
    <property type="entry name" value="AAA+_ATPase"/>
</dbReference>
<comment type="subcellular location">
    <subcellularLocation>
        <location evidence="1">Cell membrane</location>
        <topology evidence="1">Multi-pass membrane protein</topology>
    </subcellularLocation>
</comment>
<dbReference type="PROSITE" id="PS50893">
    <property type="entry name" value="ABC_TRANSPORTER_2"/>
    <property type="match status" value="1"/>
</dbReference>
<evidence type="ECO:0000313" key="10">
    <source>
        <dbReference type="EMBL" id="KHT61510.1"/>
    </source>
</evidence>
<dbReference type="GO" id="GO:0016887">
    <property type="term" value="F:ATP hydrolysis activity"/>
    <property type="evidence" value="ECO:0007669"/>
    <property type="project" value="InterPro"/>
</dbReference>
<feature type="transmembrane region" description="Helical" evidence="7">
    <location>
        <begin position="61"/>
        <end position="83"/>
    </location>
</feature>
<dbReference type="CDD" id="cd07346">
    <property type="entry name" value="ABC_6TM_exporters"/>
    <property type="match status" value="1"/>
</dbReference>
<evidence type="ECO:0000256" key="7">
    <source>
        <dbReference type="SAM" id="Phobius"/>
    </source>
</evidence>
<dbReference type="InterPro" id="IPR003439">
    <property type="entry name" value="ABC_transporter-like_ATP-bd"/>
</dbReference>
<dbReference type="InterPro" id="IPR039421">
    <property type="entry name" value="Type_1_exporter"/>
</dbReference>
<sequence>MKKSDAGGRVLVRLCRDIWQFKGWLLAVVLASGFTVSAGVAETYALKLIIDLAGRGEVDAMLHGVLGLVAVLSVGALATYARFRLGGILSARFVYRFNQRLFGKLTGVSIAALERYETGDIVARFSSDLRKVNLFVENNLPLLVLHPVMFMAGAVYLGMLNLPLLIVAVLPIPLGFLLIVVLTRPMATLSEQAQARLGKGFAVLGEMLAGFATMKVFHLQQRLYGLFRRQMDDALASQLRLAQRYIWMGPLQVMIRLFPSVICLIVGGQMAVAGELSLGALIAFFYLLNFVIDPIAQLPTQIASCKDALGACARIYQLLDEPGEQLEHLRLQAPEPGPLLRVADLDLAYIPDRPVLAGINLQIEPGEAVAIVGESGSGKSSLLKVLAGFYPPSRGSITLAAQPGARFRGQIGLLGQDNYLFPYRLADNVRLASPGASDDDLQRVARQAYANEFIELLPDGLHTRLDEGMELSVGQRQRIALMRALLKPAELLLMDEPTAALDRHSEQLVQEAILAQAGQRTLLVVTHDLYFAQRFDRVVVIEQGEVVEQGPPAILVEAGGPFSRLWLGRDTACDTTSKEETYA</sequence>
<dbReference type="SUPFAM" id="SSF90123">
    <property type="entry name" value="ABC transporter transmembrane region"/>
    <property type="match status" value="1"/>
</dbReference>
<feature type="transmembrane region" description="Helical" evidence="7">
    <location>
        <begin position="278"/>
        <end position="296"/>
    </location>
</feature>
<evidence type="ECO:0000313" key="11">
    <source>
        <dbReference type="Proteomes" id="UP000031278"/>
    </source>
</evidence>
<feature type="transmembrane region" description="Helical" evidence="7">
    <location>
        <begin position="253"/>
        <end position="272"/>
    </location>
</feature>
<feature type="transmembrane region" description="Helical" evidence="7">
    <location>
        <begin position="21"/>
        <end position="41"/>
    </location>
</feature>
<dbReference type="GO" id="GO:0015421">
    <property type="term" value="F:ABC-type oligopeptide transporter activity"/>
    <property type="evidence" value="ECO:0007669"/>
    <property type="project" value="TreeGrafter"/>
</dbReference>
<dbReference type="InterPro" id="IPR036640">
    <property type="entry name" value="ABC1_TM_sf"/>
</dbReference>
<dbReference type="RefSeq" id="WP_039467851.1">
    <property type="nucleotide sequence ID" value="NZ_JWLZ01000199.1"/>
</dbReference>
<evidence type="ECO:0000259" key="9">
    <source>
        <dbReference type="PROSITE" id="PS50929"/>
    </source>
</evidence>
<evidence type="ECO:0000256" key="5">
    <source>
        <dbReference type="ARBA" id="ARBA00022989"/>
    </source>
</evidence>
<gene>
    <name evidence="10" type="ORF">RJ45_22480</name>
</gene>
<evidence type="ECO:0000256" key="1">
    <source>
        <dbReference type="ARBA" id="ARBA00004651"/>
    </source>
</evidence>
<feature type="domain" description="ABC transmembrane type-1" evidence="9">
    <location>
        <begin position="26"/>
        <end position="307"/>
    </location>
</feature>
<evidence type="ECO:0000256" key="3">
    <source>
        <dbReference type="ARBA" id="ARBA00022741"/>
    </source>
</evidence>
<evidence type="ECO:0008006" key="12">
    <source>
        <dbReference type="Google" id="ProtNLM"/>
    </source>
</evidence>
<dbReference type="PANTHER" id="PTHR43394">
    <property type="entry name" value="ATP-DEPENDENT PERMEASE MDL1, MITOCHONDRIAL"/>
    <property type="match status" value="1"/>
</dbReference>
<dbReference type="Gene3D" id="1.20.1560.10">
    <property type="entry name" value="ABC transporter type 1, transmembrane domain"/>
    <property type="match status" value="1"/>
</dbReference>
<dbReference type="PANTHER" id="PTHR43394:SF1">
    <property type="entry name" value="ATP-BINDING CASSETTE SUB-FAMILY B MEMBER 10, MITOCHONDRIAL"/>
    <property type="match status" value="1"/>
</dbReference>
<evidence type="ECO:0000256" key="6">
    <source>
        <dbReference type="ARBA" id="ARBA00023136"/>
    </source>
</evidence>
<keyword evidence="2 7" id="KW-0812">Transmembrane</keyword>
<dbReference type="Proteomes" id="UP000031278">
    <property type="component" value="Unassembled WGS sequence"/>
</dbReference>
<dbReference type="PROSITE" id="PS50929">
    <property type="entry name" value="ABC_TM1F"/>
    <property type="match status" value="1"/>
</dbReference>
<evidence type="ECO:0000259" key="8">
    <source>
        <dbReference type="PROSITE" id="PS50893"/>
    </source>
</evidence>
<keyword evidence="6 7" id="KW-0472">Membrane</keyword>
<feature type="domain" description="ABC transporter" evidence="8">
    <location>
        <begin position="340"/>
        <end position="568"/>
    </location>
</feature>
<keyword evidence="5 7" id="KW-1133">Transmembrane helix</keyword>
<dbReference type="GO" id="GO:0005524">
    <property type="term" value="F:ATP binding"/>
    <property type="evidence" value="ECO:0007669"/>
    <property type="project" value="UniProtKB-KW"/>
</dbReference>
<dbReference type="EMBL" id="JWLZ01000199">
    <property type="protein sequence ID" value="KHT61510.1"/>
    <property type="molecule type" value="Genomic_DNA"/>
</dbReference>
<dbReference type="InterPro" id="IPR011527">
    <property type="entry name" value="ABC1_TM_dom"/>
</dbReference>
<proteinExistence type="predicted"/>
<comment type="caution">
    <text evidence="10">The sequence shown here is derived from an EMBL/GenBank/DDBJ whole genome shotgun (WGS) entry which is preliminary data.</text>
</comment>
<protein>
    <recommendedName>
        <fullName evidence="12">ABC transporter ATP-binding protein</fullName>
    </recommendedName>
</protein>
<organism evidence="10 11">
    <name type="scientific">Photobacterium gaetbulicola</name>
    <dbReference type="NCBI Taxonomy" id="1295392"/>
    <lineage>
        <taxon>Bacteria</taxon>
        <taxon>Pseudomonadati</taxon>
        <taxon>Pseudomonadota</taxon>
        <taxon>Gammaproteobacteria</taxon>
        <taxon>Vibrionales</taxon>
        <taxon>Vibrionaceae</taxon>
        <taxon>Photobacterium</taxon>
    </lineage>
</organism>
<feature type="transmembrane region" description="Helical" evidence="7">
    <location>
        <begin position="164"/>
        <end position="182"/>
    </location>
</feature>
<evidence type="ECO:0000256" key="4">
    <source>
        <dbReference type="ARBA" id="ARBA00022840"/>
    </source>
</evidence>
<dbReference type="AlphaFoldDB" id="A0A0B9G9A1"/>
<name>A0A0B9G9A1_9GAMM</name>
<accession>A0A0B9G9A1</accession>
<keyword evidence="4" id="KW-0067">ATP-binding</keyword>
<dbReference type="GO" id="GO:0005886">
    <property type="term" value="C:plasma membrane"/>
    <property type="evidence" value="ECO:0007669"/>
    <property type="project" value="UniProtKB-SubCell"/>
</dbReference>
<dbReference type="Pfam" id="PF00005">
    <property type="entry name" value="ABC_tran"/>
    <property type="match status" value="1"/>
</dbReference>
<dbReference type="SMART" id="SM00382">
    <property type="entry name" value="AAA"/>
    <property type="match status" value="1"/>
</dbReference>
<evidence type="ECO:0000256" key="2">
    <source>
        <dbReference type="ARBA" id="ARBA00022692"/>
    </source>
</evidence>
<dbReference type="InterPro" id="IPR027417">
    <property type="entry name" value="P-loop_NTPase"/>
</dbReference>